<dbReference type="GO" id="GO:0046872">
    <property type="term" value="F:metal ion binding"/>
    <property type="evidence" value="ECO:0007669"/>
    <property type="project" value="InterPro"/>
</dbReference>
<keyword evidence="7" id="KW-1185">Reference proteome</keyword>
<evidence type="ECO:0000313" key="8">
    <source>
        <dbReference type="WBParaSite" id="L893_g8635.t1"/>
    </source>
</evidence>
<feature type="domain" description="Purple acid phosphatase N-terminal" evidence="6">
    <location>
        <begin position="111"/>
        <end position="202"/>
    </location>
</feature>
<evidence type="ECO:0000259" key="4">
    <source>
        <dbReference type="Pfam" id="PF00149"/>
    </source>
</evidence>
<dbReference type="InterPro" id="IPR004843">
    <property type="entry name" value="Calcineurin-like_PHP"/>
</dbReference>
<feature type="chain" id="PRO_5009030029" description="Purple acid phosphatase" evidence="3">
    <location>
        <begin position="23"/>
        <end position="544"/>
    </location>
</feature>
<proteinExistence type="inferred from homology"/>
<dbReference type="InterPro" id="IPR015914">
    <property type="entry name" value="PAPs_N"/>
</dbReference>
<dbReference type="PANTHER" id="PTHR45867:SF3">
    <property type="entry name" value="ACID PHOSPHATASE TYPE 7"/>
    <property type="match status" value="1"/>
</dbReference>
<dbReference type="WBParaSite" id="L893_g8635.t1">
    <property type="protein sequence ID" value="L893_g8635.t1"/>
    <property type="gene ID" value="L893_g8635"/>
</dbReference>
<dbReference type="Pfam" id="PF00149">
    <property type="entry name" value="Metallophos"/>
    <property type="match status" value="1"/>
</dbReference>
<dbReference type="InterPro" id="IPR008963">
    <property type="entry name" value="Purple_acid_Pase-like_N"/>
</dbReference>
<dbReference type="InterPro" id="IPR029052">
    <property type="entry name" value="Metallo-depent_PP-like"/>
</dbReference>
<keyword evidence="3" id="KW-0378">Hydrolase</keyword>
<protein>
    <recommendedName>
        <fullName evidence="3">Purple acid phosphatase</fullName>
        <ecNumber evidence="3">3.1.3.2</ecNumber>
    </recommendedName>
</protein>
<evidence type="ECO:0000256" key="3">
    <source>
        <dbReference type="RuleBase" id="RU361203"/>
    </source>
</evidence>
<dbReference type="Gene3D" id="3.60.21.10">
    <property type="match status" value="1"/>
</dbReference>
<organism evidence="7 8">
    <name type="scientific">Steinernema glaseri</name>
    <dbReference type="NCBI Taxonomy" id="37863"/>
    <lineage>
        <taxon>Eukaryota</taxon>
        <taxon>Metazoa</taxon>
        <taxon>Ecdysozoa</taxon>
        <taxon>Nematoda</taxon>
        <taxon>Chromadorea</taxon>
        <taxon>Rhabditida</taxon>
        <taxon>Tylenchina</taxon>
        <taxon>Panagrolaimomorpha</taxon>
        <taxon>Strongyloidoidea</taxon>
        <taxon>Steinernematidae</taxon>
        <taxon>Steinernema</taxon>
    </lineage>
</organism>
<feature type="domain" description="Calcineurin-like phosphoesterase" evidence="4">
    <location>
        <begin position="213"/>
        <end position="416"/>
    </location>
</feature>
<comment type="similarity">
    <text evidence="3">Belongs to the metallophosphoesterase superfamily. Purple acid phosphatase family.</text>
</comment>
<name>A0A1I8AR97_9BILA</name>
<evidence type="ECO:0000259" key="5">
    <source>
        <dbReference type="Pfam" id="PF14008"/>
    </source>
</evidence>
<accession>A0A1I8AR97</accession>
<dbReference type="EC" id="3.1.3.2" evidence="3"/>
<dbReference type="PANTHER" id="PTHR45867">
    <property type="entry name" value="PURPLE ACID PHOSPHATASE"/>
    <property type="match status" value="1"/>
</dbReference>
<dbReference type="InterPro" id="IPR041792">
    <property type="entry name" value="MPP_PAP"/>
</dbReference>
<dbReference type="Pfam" id="PF16656">
    <property type="entry name" value="Pur_ac_phosph_N"/>
    <property type="match status" value="1"/>
</dbReference>
<dbReference type="SUPFAM" id="SSF49363">
    <property type="entry name" value="Purple acid phosphatase, N-terminal domain"/>
    <property type="match status" value="1"/>
</dbReference>
<dbReference type="Gene3D" id="2.60.40.380">
    <property type="entry name" value="Purple acid phosphatase-like, N-terminal"/>
    <property type="match status" value="1"/>
</dbReference>
<dbReference type="AlphaFoldDB" id="A0A1I8AR97"/>
<evidence type="ECO:0000313" key="7">
    <source>
        <dbReference type="Proteomes" id="UP000095287"/>
    </source>
</evidence>
<evidence type="ECO:0000256" key="2">
    <source>
        <dbReference type="ARBA" id="ARBA00023180"/>
    </source>
</evidence>
<dbReference type="InterPro" id="IPR025733">
    <property type="entry name" value="PAPs_C"/>
</dbReference>
<keyword evidence="1 3" id="KW-0732">Signal</keyword>
<feature type="signal peptide" evidence="3">
    <location>
        <begin position="1"/>
        <end position="22"/>
    </location>
</feature>
<keyword evidence="2" id="KW-0325">Glycoprotein</keyword>
<dbReference type="SUPFAM" id="SSF56300">
    <property type="entry name" value="Metallo-dependent phosphatases"/>
    <property type="match status" value="1"/>
</dbReference>
<reference evidence="8" key="1">
    <citation type="submission" date="2016-11" db="UniProtKB">
        <authorList>
            <consortium name="WormBaseParasite"/>
        </authorList>
    </citation>
    <scope>IDENTIFICATION</scope>
</reference>
<dbReference type="Pfam" id="PF14008">
    <property type="entry name" value="Metallophos_C"/>
    <property type="match status" value="1"/>
</dbReference>
<evidence type="ECO:0000256" key="1">
    <source>
        <dbReference type="ARBA" id="ARBA00022729"/>
    </source>
</evidence>
<comment type="catalytic activity">
    <reaction evidence="3">
        <text>a phosphate monoester + H2O = an alcohol + phosphate</text>
        <dbReference type="Rhea" id="RHEA:15017"/>
        <dbReference type="ChEBI" id="CHEBI:15377"/>
        <dbReference type="ChEBI" id="CHEBI:30879"/>
        <dbReference type="ChEBI" id="CHEBI:43474"/>
        <dbReference type="ChEBI" id="CHEBI:67140"/>
        <dbReference type="EC" id="3.1.3.2"/>
    </reaction>
</comment>
<sequence length="544" mass="62484">MRHWPEGRPFFFIAMAIRCTMAIGHLEKISNNEVTALTCPHPPPLLADQQSPSTHPIGLIDQAGRSMTALSLVFLLIFLGGLSESHIFLDPNRTPHWKSDNPNKGPFFGQPEQVHLSYGGDPSRVIVTWLTFDDTLDSVVQYGETDDLSKSARGNCSLFVDGGKHRSQRYIHRVLITDVKPGVKYHYHVGSEYGWSNIFSFKGLQPRPEGGYRFAVYGDMGNVNARSLGKLQKLAQMRDFDMVLHVGDFAYDMDTKNGQFGDAFMRQIEPVAAYVPYMTVVGNHEEAYNFSHYVNRFSMPDSDHSLFYSFDIGPAHIIGISSEFYFYTQYGWDQIANQWNWLLRNLEKAQRNRDKVPWIVTMAHKPMYCSDFYADDCKLYESIIRRGLPLTHAYGLENLFFKYGVDLELWAHEHSYERMFPVFNRTVYNGTDSPYVDPPAPVHVVTGSAGCQEEVVPFVKHPPPWSAFRSSLYGFSRMQIFNATHLYFEQVAAAENTVIDSFWIVKKRHGRPTLKDKRKLKQYGTYIPLNYCHHETHNCLTYQL</sequence>
<dbReference type="Proteomes" id="UP000095287">
    <property type="component" value="Unplaced"/>
</dbReference>
<evidence type="ECO:0000259" key="6">
    <source>
        <dbReference type="Pfam" id="PF16656"/>
    </source>
</evidence>
<dbReference type="GO" id="GO:0003993">
    <property type="term" value="F:acid phosphatase activity"/>
    <property type="evidence" value="ECO:0007669"/>
    <property type="project" value="UniProtKB-EC"/>
</dbReference>
<dbReference type="CDD" id="cd00839">
    <property type="entry name" value="MPP_PAPs"/>
    <property type="match status" value="1"/>
</dbReference>
<feature type="domain" description="Purple acid phosphatase C-terminal" evidence="5">
    <location>
        <begin position="440"/>
        <end position="501"/>
    </location>
</feature>